<dbReference type="InterPro" id="IPR023214">
    <property type="entry name" value="HAD_sf"/>
</dbReference>
<dbReference type="Gene3D" id="3.40.50.1000">
    <property type="entry name" value="HAD superfamily/HAD-like"/>
    <property type="match status" value="1"/>
</dbReference>
<evidence type="ECO:0000313" key="2">
    <source>
        <dbReference type="EMBL" id="QBK89146.1"/>
    </source>
</evidence>
<dbReference type="Pfam" id="PF03031">
    <property type="entry name" value="NIF"/>
    <property type="match status" value="1"/>
</dbReference>
<sequence>MRLRSGRTYVIKSNFNNNKFIILDIDHTLVHSKRISPTIKFGELGDFNVCNNMYSTYKRPYVDKFIKWCFNNFDGVIVWSAGTKGYVDNVVKYLFKTHKPIIILTRKNCSINCNRYYKDVSTLDVTLKNVCINPNTSKIFFIDDLPHRIKNLNSQYIIPIKPYWTRRHIWRDRSFSGDRDDHLLKIMKMSYNI</sequence>
<dbReference type="SUPFAM" id="SSF56784">
    <property type="entry name" value="HAD-like"/>
    <property type="match status" value="1"/>
</dbReference>
<protein>
    <submittedName>
        <fullName evidence="2">Ctd-like phosphatase</fullName>
    </submittedName>
</protein>
<evidence type="ECO:0000259" key="1">
    <source>
        <dbReference type="PROSITE" id="PS50969"/>
    </source>
</evidence>
<dbReference type="SMART" id="SM00577">
    <property type="entry name" value="CPDc"/>
    <property type="match status" value="1"/>
</dbReference>
<dbReference type="EMBL" id="MK500408">
    <property type="protein sequence ID" value="QBK89146.1"/>
    <property type="molecule type" value="Genomic_DNA"/>
</dbReference>
<name>A0A481Z407_9VIRU</name>
<dbReference type="InterPro" id="IPR036412">
    <property type="entry name" value="HAD-like_sf"/>
</dbReference>
<dbReference type="PROSITE" id="PS50969">
    <property type="entry name" value="FCP1"/>
    <property type="match status" value="1"/>
</dbReference>
<dbReference type="PANTHER" id="PTHR12210">
    <property type="entry name" value="DULLARD PROTEIN PHOSPHATASE"/>
    <property type="match status" value="1"/>
</dbReference>
<accession>A0A481Z407</accession>
<gene>
    <name evidence="2" type="ORF">LCMiAC02_02400</name>
</gene>
<organism evidence="2">
    <name type="scientific">Mimivirus LCMiAC02</name>
    <dbReference type="NCBI Taxonomy" id="2506609"/>
    <lineage>
        <taxon>Viruses</taxon>
        <taxon>Varidnaviria</taxon>
        <taxon>Bamfordvirae</taxon>
        <taxon>Nucleocytoviricota</taxon>
        <taxon>Megaviricetes</taxon>
        <taxon>Imitervirales</taxon>
        <taxon>Mimiviridae</taxon>
        <taxon>Klosneuvirinae</taxon>
    </lineage>
</organism>
<feature type="domain" description="FCP1 homology" evidence="1">
    <location>
        <begin position="14"/>
        <end position="193"/>
    </location>
</feature>
<reference evidence="2" key="1">
    <citation type="journal article" date="2019" name="MBio">
        <title>Virus Genomes from Deep Sea Sediments Expand the Ocean Megavirome and Support Independent Origins of Viral Gigantism.</title>
        <authorList>
            <person name="Backstrom D."/>
            <person name="Yutin N."/>
            <person name="Jorgensen S.L."/>
            <person name="Dharamshi J."/>
            <person name="Homa F."/>
            <person name="Zaremba-Niedwiedzka K."/>
            <person name="Spang A."/>
            <person name="Wolf Y.I."/>
            <person name="Koonin E.V."/>
            <person name="Ettema T.J."/>
        </authorList>
    </citation>
    <scope>NUCLEOTIDE SEQUENCE</scope>
</reference>
<dbReference type="InterPro" id="IPR050365">
    <property type="entry name" value="TIM50"/>
</dbReference>
<proteinExistence type="predicted"/>
<dbReference type="InterPro" id="IPR004274">
    <property type="entry name" value="FCP1_dom"/>
</dbReference>